<dbReference type="AlphaFoldDB" id="A0A7S8ED10"/>
<sequence length="299" mass="32312">MVSKLIAQVTRVAKWLWLVLLVGAVIFYLSQHFESIGPQLQAVSITRLLIAYLFLVIAKVLLVGVSYESVAVTRYVLPVRRMFFINAISQLAKYLPGGIWHFVGRAGFYRHAGMPLKKASQAMIIENIWLVTSALIAGAAYCAVYYLASPLDILVVVGLIVVHIAILFLSSPPEPGRLLSVLVAAGLEWASLTLMGIALWLIVPEMADAGYLSLAIGAFCISWVIGYVAIFAPSGIGVREGVLVALLASVAPPETIVLYATIHRFAWIISELTLALFAKLFADEAAEAVLNAVVTDASE</sequence>
<feature type="transmembrane region" description="Helical" evidence="1">
    <location>
        <begin position="12"/>
        <end position="29"/>
    </location>
</feature>
<keyword evidence="1" id="KW-0472">Membrane</keyword>
<evidence type="ECO:0008006" key="4">
    <source>
        <dbReference type="Google" id="ProtNLM"/>
    </source>
</evidence>
<feature type="transmembrane region" description="Helical" evidence="1">
    <location>
        <begin position="242"/>
        <end position="262"/>
    </location>
</feature>
<dbReference type="KEGG" id="pmet:G4Y79_10005"/>
<accession>A0A7S8ED10</accession>
<protein>
    <recommendedName>
        <fullName evidence="4">Flippase-like domain-containing protein</fullName>
    </recommendedName>
</protein>
<keyword evidence="1" id="KW-0812">Transmembrane</keyword>
<keyword evidence="3" id="KW-1185">Reference proteome</keyword>
<reference evidence="2 3" key="1">
    <citation type="submission" date="2020-02" db="EMBL/GenBank/DDBJ databases">
        <authorList>
            <person name="Zheng R.K."/>
            <person name="Sun C.M."/>
        </authorList>
    </citation>
    <scope>NUCLEOTIDE SEQUENCE [LARGE SCALE GENOMIC DNA]</scope>
    <source>
        <strain evidence="3">rifampicinis</strain>
    </source>
</reference>
<evidence type="ECO:0000313" key="2">
    <source>
        <dbReference type="EMBL" id="QPC84686.1"/>
    </source>
</evidence>
<feature type="transmembrane region" description="Helical" evidence="1">
    <location>
        <begin position="178"/>
        <end position="203"/>
    </location>
</feature>
<feature type="transmembrane region" description="Helical" evidence="1">
    <location>
        <begin position="153"/>
        <end position="171"/>
    </location>
</feature>
<dbReference type="Proteomes" id="UP000594468">
    <property type="component" value="Chromosome"/>
</dbReference>
<organism evidence="2 3">
    <name type="scientific">Phototrophicus methaneseepsis</name>
    <dbReference type="NCBI Taxonomy" id="2710758"/>
    <lineage>
        <taxon>Bacteria</taxon>
        <taxon>Bacillati</taxon>
        <taxon>Chloroflexota</taxon>
        <taxon>Candidatus Thermofontia</taxon>
        <taxon>Phototrophicales</taxon>
        <taxon>Phototrophicaceae</taxon>
        <taxon>Phototrophicus</taxon>
    </lineage>
</organism>
<evidence type="ECO:0000256" key="1">
    <source>
        <dbReference type="SAM" id="Phobius"/>
    </source>
</evidence>
<evidence type="ECO:0000313" key="3">
    <source>
        <dbReference type="Proteomes" id="UP000594468"/>
    </source>
</evidence>
<name>A0A7S8ED10_9CHLR</name>
<feature type="transmembrane region" description="Helical" evidence="1">
    <location>
        <begin position="49"/>
        <end position="72"/>
    </location>
</feature>
<feature type="transmembrane region" description="Helical" evidence="1">
    <location>
        <begin position="209"/>
        <end position="230"/>
    </location>
</feature>
<dbReference type="EMBL" id="CP062983">
    <property type="protein sequence ID" value="QPC84686.1"/>
    <property type="molecule type" value="Genomic_DNA"/>
</dbReference>
<gene>
    <name evidence="2" type="ORF">G4Y79_10005</name>
</gene>
<feature type="transmembrane region" description="Helical" evidence="1">
    <location>
        <begin position="127"/>
        <end position="147"/>
    </location>
</feature>
<proteinExistence type="predicted"/>
<dbReference type="RefSeq" id="WP_195172749.1">
    <property type="nucleotide sequence ID" value="NZ_CP062983.1"/>
</dbReference>
<keyword evidence="1" id="KW-1133">Transmembrane helix</keyword>